<sequence length="117" mass="13226">MSDTNLQNIFDNFDYVLNDYDNLESIAFAKNLTSKSIIENIRSDNKNKNNDIFLLKNINDIDTNTKVNVNTSIISIFDLELITLGSIDGNEYFVINAINANESLLEYPILDINNGSI</sequence>
<evidence type="ECO:0000313" key="1">
    <source>
        <dbReference type="EMBL" id="CAG8490098.1"/>
    </source>
</evidence>
<protein>
    <submittedName>
        <fullName evidence="1">7746_t:CDS:1</fullName>
    </submittedName>
</protein>
<accession>A0A9N8WHL3</accession>
<organism evidence="1 2">
    <name type="scientific">Funneliformis mosseae</name>
    <name type="common">Endomycorrhizal fungus</name>
    <name type="synonym">Glomus mosseae</name>
    <dbReference type="NCBI Taxonomy" id="27381"/>
    <lineage>
        <taxon>Eukaryota</taxon>
        <taxon>Fungi</taxon>
        <taxon>Fungi incertae sedis</taxon>
        <taxon>Mucoromycota</taxon>
        <taxon>Glomeromycotina</taxon>
        <taxon>Glomeromycetes</taxon>
        <taxon>Glomerales</taxon>
        <taxon>Glomeraceae</taxon>
        <taxon>Funneliformis</taxon>
    </lineage>
</organism>
<dbReference type="Proteomes" id="UP000789375">
    <property type="component" value="Unassembled WGS sequence"/>
</dbReference>
<comment type="caution">
    <text evidence="1">The sequence shown here is derived from an EMBL/GenBank/DDBJ whole genome shotgun (WGS) entry which is preliminary data.</text>
</comment>
<proteinExistence type="predicted"/>
<gene>
    <name evidence="1" type="ORF">FMOSSE_LOCUS3485</name>
</gene>
<reference evidence="1" key="1">
    <citation type="submission" date="2021-06" db="EMBL/GenBank/DDBJ databases">
        <authorList>
            <person name="Kallberg Y."/>
            <person name="Tangrot J."/>
            <person name="Rosling A."/>
        </authorList>
    </citation>
    <scope>NUCLEOTIDE SEQUENCE</scope>
    <source>
        <strain evidence="1">87-6 pot B 2015</strain>
    </source>
</reference>
<dbReference type="AlphaFoldDB" id="A0A9N8WHL3"/>
<name>A0A9N8WHL3_FUNMO</name>
<evidence type="ECO:0000313" key="2">
    <source>
        <dbReference type="Proteomes" id="UP000789375"/>
    </source>
</evidence>
<keyword evidence="2" id="KW-1185">Reference proteome</keyword>
<dbReference type="EMBL" id="CAJVPP010000525">
    <property type="protein sequence ID" value="CAG8490098.1"/>
    <property type="molecule type" value="Genomic_DNA"/>
</dbReference>